<dbReference type="EMBL" id="UINC01014772">
    <property type="protein sequence ID" value="SVA62761.1"/>
    <property type="molecule type" value="Genomic_DNA"/>
</dbReference>
<dbReference type="InterPro" id="IPR002657">
    <property type="entry name" value="BilAc:Na_symport/Acr3"/>
</dbReference>
<evidence type="ECO:0000256" key="3">
    <source>
        <dbReference type="ARBA" id="ARBA00022989"/>
    </source>
</evidence>
<feature type="transmembrane region" description="Helical" evidence="5">
    <location>
        <begin position="37"/>
        <end position="60"/>
    </location>
</feature>
<keyword evidence="2 5" id="KW-0812">Transmembrane</keyword>
<dbReference type="InterPro" id="IPR038770">
    <property type="entry name" value="Na+/solute_symporter_sf"/>
</dbReference>
<dbReference type="PANTHER" id="PTHR10361:SF24">
    <property type="entry name" value="P3 PROTEIN"/>
    <property type="match status" value="1"/>
</dbReference>
<feature type="transmembrane region" description="Helical" evidence="5">
    <location>
        <begin position="192"/>
        <end position="218"/>
    </location>
</feature>
<protein>
    <recommendedName>
        <fullName evidence="7">Symporter</fullName>
    </recommendedName>
</protein>
<sequence length="282" mass="30534">MEIVTKIAPIALALIMLGLGLGLTTKDFTRVIRNPKDFIIGLICQLILLPIIAYILILVFKTPIEIALGVMIIAAAPGGVTSNVMTKFAKGDVALSVSLTAIISLISIISVPLIVFKSANFLGVSNISQEITLTGVALKMAGVVTVPVIIGMIIRRFSEKFISSNINIIEKITGILFLVVFAAIWIEERENIVSYLAQAGIIVLTLNIVMMLIAYFVAKSFATGIKQIKCIALECGLQNGTLAVFVATQIFSEIIYIIPTAAYALIMYITGFIFMYILRKSN</sequence>
<feature type="transmembrane region" description="Helical" evidence="5">
    <location>
        <begin position="230"/>
        <end position="248"/>
    </location>
</feature>
<proteinExistence type="predicted"/>
<evidence type="ECO:0008006" key="7">
    <source>
        <dbReference type="Google" id="ProtNLM"/>
    </source>
</evidence>
<feature type="transmembrane region" description="Helical" evidence="5">
    <location>
        <begin position="254"/>
        <end position="278"/>
    </location>
</feature>
<organism evidence="6">
    <name type="scientific">marine metagenome</name>
    <dbReference type="NCBI Taxonomy" id="408172"/>
    <lineage>
        <taxon>unclassified sequences</taxon>
        <taxon>metagenomes</taxon>
        <taxon>ecological metagenomes</taxon>
    </lineage>
</organism>
<feature type="transmembrane region" description="Helical" evidence="5">
    <location>
        <begin position="6"/>
        <end position="25"/>
    </location>
</feature>
<evidence type="ECO:0000256" key="1">
    <source>
        <dbReference type="ARBA" id="ARBA00004141"/>
    </source>
</evidence>
<evidence type="ECO:0000313" key="6">
    <source>
        <dbReference type="EMBL" id="SVA62761.1"/>
    </source>
</evidence>
<dbReference type="Pfam" id="PF01758">
    <property type="entry name" value="SBF"/>
    <property type="match status" value="1"/>
</dbReference>
<feature type="transmembrane region" description="Helical" evidence="5">
    <location>
        <begin position="93"/>
        <end position="116"/>
    </location>
</feature>
<accession>A0A381XE50</accession>
<gene>
    <name evidence="6" type="ORF">METZ01_LOCUS115615</name>
</gene>
<evidence type="ECO:0000256" key="2">
    <source>
        <dbReference type="ARBA" id="ARBA00022692"/>
    </source>
</evidence>
<dbReference type="AlphaFoldDB" id="A0A381XE50"/>
<dbReference type="GO" id="GO:0016020">
    <property type="term" value="C:membrane"/>
    <property type="evidence" value="ECO:0007669"/>
    <property type="project" value="UniProtKB-SubCell"/>
</dbReference>
<dbReference type="InterPro" id="IPR004710">
    <property type="entry name" value="Bilac:Na_transpt"/>
</dbReference>
<dbReference type="PANTHER" id="PTHR10361">
    <property type="entry name" value="SODIUM-BILE ACID COTRANSPORTER"/>
    <property type="match status" value="1"/>
</dbReference>
<dbReference type="Gene3D" id="1.20.1530.20">
    <property type="match status" value="1"/>
</dbReference>
<keyword evidence="3 5" id="KW-1133">Transmembrane helix</keyword>
<feature type="transmembrane region" description="Helical" evidence="5">
    <location>
        <begin position="66"/>
        <end position="86"/>
    </location>
</feature>
<name>A0A381XE50_9ZZZZ</name>
<keyword evidence="4 5" id="KW-0472">Membrane</keyword>
<feature type="transmembrane region" description="Helical" evidence="5">
    <location>
        <begin position="166"/>
        <end position="186"/>
    </location>
</feature>
<reference evidence="6" key="1">
    <citation type="submission" date="2018-05" db="EMBL/GenBank/DDBJ databases">
        <authorList>
            <person name="Lanie J.A."/>
            <person name="Ng W.-L."/>
            <person name="Kazmierczak K.M."/>
            <person name="Andrzejewski T.M."/>
            <person name="Davidsen T.M."/>
            <person name="Wayne K.J."/>
            <person name="Tettelin H."/>
            <person name="Glass J.I."/>
            <person name="Rusch D."/>
            <person name="Podicherti R."/>
            <person name="Tsui H.-C.T."/>
            <person name="Winkler M.E."/>
        </authorList>
    </citation>
    <scope>NUCLEOTIDE SEQUENCE</scope>
</reference>
<comment type="subcellular location">
    <subcellularLocation>
        <location evidence="1">Membrane</location>
        <topology evidence="1">Multi-pass membrane protein</topology>
    </subcellularLocation>
</comment>
<evidence type="ECO:0000256" key="5">
    <source>
        <dbReference type="SAM" id="Phobius"/>
    </source>
</evidence>
<feature type="transmembrane region" description="Helical" evidence="5">
    <location>
        <begin position="136"/>
        <end position="154"/>
    </location>
</feature>
<evidence type="ECO:0000256" key="4">
    <source>
        <dbReference type="ARBA" id="ARBA00023136"/>
    </source>
</evidence>